<evidence type="ECO:0000259" key="1">
    <source>
        <dbReference type="PROSITE" id="PS50206"/>
    </source>
</evidence>
<dbReference type="CDD" id="cd00158">
    <property type="entry name" value="RHOD"/>
    <property type="match status" value="1"/>
</dbReference>
<dbReference type="EMBL" id="UFUZ01000001">
    <property type="protein sequence ID" value="SUX27195.1"/>
    <property type="molecule type" value="Genomic_DNA"/>
</dbReference>
<dbReference type="InterPro" id="IPR036873">
    <property type="entry name" value="Rhodanese-like_dom_sf"/>
</dbReference>
<feature type="domain" description="Rhodanese" evidence="1">
    <location>
        <begin position="13"/>
        <end position="105"/>
    </location>
</feature>
<dbReference type="Pfam" id="PF00581">
    <property type="entry name" value="Rhodanese"/>
    <property type="match status" value="1"/>
</dbReference>
<dbReference type="RefSeq" id="WP_115630612.1">
    <property type="nucleotide sequence ID" value="NZ_JANKIR010000026.1"/>
</dbReference>
<dbReference type="SUPFAM" id="SSF52821">
    <property type="entry name" value="Rhodanese/Cell cycle control phosphatase"/>
    <property type="match status" value="1"/>
</dbReference>
<protein>
    <submittedName>
        <fullName evidence="2">Predicted ATPase</fullName>
    </submittedName>
</protein>
<reference evidence="2 3" key="1">
    <citation type="submission" date="2018-06" db="EMBL/GenBank/DDBJ databases">
        <authorList>
            <consortium name="Pathogen Informatics"/>
            <person name="Doyle S."/>
        </authorList>
    </citation>
    <scope>NUCLEOTIDE SEQUENCE [LARGE SCALE GENOMIC DNA]</scope>
    <source>
        <strain evidence="2 3">NCTC12264</strain>
    </source>
</reference>
<accession>A0A381EJK3</accession>
<dbReference type="Proteomes" id="UP000254161">
    <property type="component" value="Unassembled WGS sequence"/>
</dbReference>
<dbReference type="PROSITE" id="PS50206">
    <property type="entry name" value="RHODANESE_3"/>
    <property type="match status" value="1"/>
</dbReference>
<evidence type="ECO:0000313" key="2">
    <source>
        <dbReference type="EMBL" id="SUX27195.1"/>
    </source>
</evidence>
<dbReference type="Gene3D" id="3.40.250.10">
    <property type="entry name" value="Rhodanese-like domain"/>
    <property type="match status" value="1"/>
</dbReference>
<evidence type="ECO:0000313" key="3">
    <source>
        <dbReference type="Proteomes" id="UP000254161"/>
    </source>
</evidence>
<organism evidence="2 3">
    <name type="scientific">Campylobacter upsaliensis</name>
    <dbReference type="NCBI Taxonomy" id="28080"/>
    <lineage>
        <taxon>Bacteria</taxon>
        <taxon>Pseudomonadati</taxon>
        <taxon>Campylobacterota</taxon>
        <taxon>Epsilonproteobacteria</taxon>
        <taxon>Campylobacterales</taxon>
        <taxon>Campylobacteraceae</taxon>
        <taxon>Campylobacter</taxon>
    </lineage>
</organism>
<gene>
    <name evidence="2" type="ORF">NCTC12264_01439</name>
</gene>
<dbReference type="AlphaFoldDB" id="A0A381EJK3"/>
<sequence>MIEHIAPKIWNKNLSSYQIFDVRTPSEWREDGIISDVKCVALFDDMGLLNGNFIEEFKTKYQKNDKILAFICRSGHRSEIAASMVLDELEIRGVNLEGGVLAYEKELLK</sequence>
<dbReference type="InterPro" id="IPR001763">
    <property type="entry name" value="Rhodanese-like_dom"/>
</dbReference>
<proteinExistence type="predicted"/>
<dbReference type="SMART" id="SM00450">
    <property type="entry name" value="RHOD"/>
    <property type="match status" value="1"/>
</dbReference>
<name>A0A381EJK3_CAMUP</name>